<dbReference type="InterPro" id="IPR051341">
    <property type="entry name" value="Zyg-11_UBL_adapter"/>
</dbReference>
<accession>D8TTX3</accession>
<dbReference type="RefSeq" id="XP_002949938.1">
    <property type="nucleotide sequence ID" value="XM_002949892.1"/>
</dbReference>
<evidence type="ECO:0000256" key="2">
    <source>
        <dbReference type="ARBA" id="ARBA00022737"/>
    </source>
</evidence>
<dbReference type="PANTHER" id="PTHR12904">
    <property type="match status" value="1"/>
</dbReference>
<dbReference type="Proteomes" id="UP000001058">
    <property type="component" value="Unassembled WGS sequence"/>
</dbReference>
<dbReference type="GeneID" id="9619183"/>
<gene>
    <name evidence="5" type="ORF">VOLCADRAFT_90266</name>
</gene>
<dbReference type="PANTHER" id="PTHR12904:SF23">
    <property type="entry name" value="PROTEIN ZER-1 HOMOLOG"/>
    <property type="match status" value="1"/>
</dbReference>
<dbReference type="GO" id="GO:0005930">
    <property type="term" value="C:axoneme"/>
    <property type="evidence" value="ECO:0007669"/>
    <property type="project" value="UniProtKB-SubCell"/>
</dbReference>
<proteinExistence type="predicted"/>
<sequence length="685" mass="72989">MAAPELGQVVALAAPRAAFPAATTQRHQFGSAGRAALHMARQHQHQHEQQQRQQQQQQVLIQSQRHRVARAIRPLSSAAILGAPPASAPLSTAAAIPAGCDSAPSHSFSSPVRLHHLSGGSNTSGSSPAQHHSATCAVTATALVASAAAAGGGGGGGGGDSSATEFCEDLFDICDGGSSDGVDASDNEYVSPNHPISEEASSWASLTAGLLARIMGELAAAGALLALAPALRRVCRHWRSVVDVHLESLSPNVMKVRAITTRFASLRALHLDRCANIRNRDLLVLSRAPAAQHLHTLTLGDDRARPWVSNRGLASVCRITSLTRLILRDCLSLTNRGLAPLSSLTGLTCLSLRGCRKLTNQGIEALRGLQHLQHLSLYGVVRLSDKGLVPLAALPALRTLELGYTRVRDEGLGHVAVRLGGLRALVLVREEVTDAGVRQLSSLSGLTRLVLRDTVEATGETLAVLLPALKELQVLDLQRNWSFNNMQLARCLPQLVSAPALASLDLRATWVGEEGIAALARIPSLRRLALSPQHEHWSKYLNLLPQLHQLTALVLRNLPSLPYQLVEALAGLPGLRELDVSEPPPAVEGTAAAGGWAAAAAATAAVVAAKEPLRPYTVAALARLRALRHLDLSRRNLLPDQALFLAMCMPSLERLIAIHCPLPPSAVTRLWQQRPQLSERSQWTD</sequence>
<feature type="region of interest" description="Disordered" evidence="3">
    <location>
        <begin position="28"/>
        <end position="62"/>
    </location>
</feature>
<feature type="domain" description="Disease resistance R13L4/SHOC-2-like LRR" evidence="4">
    <location>
        <begin position="336"/>
        <end position="581"/>
    </location>
</feature>
<evidence type="ECO:0000313" key="5">
    <source>
        <dbReference type="EMBL" id="EFJ49041.1"/>
    </source>
</evidence>
<feature type="compositionally biased region" description="Low complexity" evidence="3">
    <location>
        <begin position="51"/>
        <end position="62"/>
    </location>
</feature>
<dbReference type="InParanoid" id="D8TTX3"/>
<dbReference type="InterPro" id="IPR032675">
    <property type="entry name" value="LRR_dom_sf"/>
</dbReference>
<dbReference type="InterPro" id="IPR006553">
    <property type="entry name" value="Leu-rich_rpt_Cys-con_subtyp"/>
</dbReference>
<dbReference type="Gene3D" id="3.80.10.10">
    <property type="entry name" value="Ribonuclease Inhibitor"/>
    <property type="match status" value="3"/>
</dbReference>
<evidence type="ECO:0000256" key="1">
    <source>
        <dbReference type="ARBA" id="ARBA00004430"/>
    </source>
</evidence>
<evidence type="ECO:0000313" key="6">
    <source>
        <dbReference type="Proteomes" id="UP000001058"/>
    </source>
</evidence>
<dbReference type="STRING" id="3068.D8TTX3"/>
<dbReference type="SUPFAM" id="SSF52047">
    <property type="entry name" value="RNI-like"/>
    <property type="match status" value="1"/>
</dbReference>
<comment type="subcellular location">
    <subcellularLocation>
        <location evidence="1">Cytoplasm</location>
        <location evidence="1">Cytoskeleton</location>
        <location evidence="1">Cilium axoneme</location>
    </subcellularLocation>
</comment>
<dbReference type="eggNOG" id="KOG1947">
    <property type="taxonomic scope" value="Eukaryota"/>
</dbReference>
<organism evidence="6">
    <name type="scientific">Volvox carteri f. nagariensis</name>
    <dbReference type="NCBI Taxonomy" id="3068"/>
    <lineage>
        <taxon>Eukaryota</taxon>
        <taxon>Viridiplantae</taxon>
        <taxon>Chlorophyta</taxon>
        <taxon>core chlorophytes</taxon>
        <taxon>Chlorophyceae</taxon>
        <taxon>CS clade</taxon>
        <taxon>Chlamydomonadales</taxon>
        <taxon>Volvocaceae</taxon>
        <taxon>Volvox</taxon>
    </lineage>
</organism>
<dbReference type="InterPro" id="IPR055414">
    <property type="entry name" value="LRR_R13L4/SHOC2-like"/>
</dbReference>
<dbReference type="AlphaFoldDB" id="D8TTX3"/>
<keyword evidence="2" id="KW-0677">Repeat</keyword>
<keyword evidence="6" id="KW-1185">Reference proteome</keyword>
<dbReference type="OrthoDB" id="544129at2759"/>
<name>D8TTX3_VOLCA</name>
<dbReference type="Pfam" id="PF23598">
    <property type="entry name" value="LRR_14"/>
    <property type="match status" value="1"/>
</dbReference>
<dbReference type="SMART" id="SM00367">
    <property type="entry name" value="LRR_CC"/>
    <property type="match status" value="8"/>
</dbReference>
<reference evidence="5 6" key="1">
    <citation type="journal article" date="2010" name="Science">
        <title>Genomic analysis of organismal complexity in the multicellular green alga Volvox carteri.</title>
        <authorList>
            <person name="Prochnik S.E."/>
            <person name="Umen J."/>
            <person name="Nedelcu A.M."/>
            <person name="Hallmann A."/>
            <person name="Miller S.M."/>
            <person name="Nishii I."/>
            <person name="Ferris P."/>
            <person name="Kuo A."/>
            <person name="Mitros T."/>
            <person name="Fritz-Laylin L.K."/>
            <person name="Hellsten U."/>
            <person name="Chapman J."/>
            <person name="Simakov O."/>
            <person name="Rensing S.A."/>
            <person name="Terry A."/>
            <person name="Pangilinan J."/>
            <person name="Kapitonov V."/>
            <person name="Jurka J."/>
            <person name="Salamov A."/>
            <person name="Shapiro H."/>
            <person name="Schmutz J."/>
            <person name="Grimwood J."/>
            <person name="Lindquist E."/>
            <person name="Lucas S."/>
            <person name="Grigoriev I.V."/>
            <person name="Schmitt R."/>
            <person name="Kirk D."/>
            <person name="Rokhsar D.S."/>
        </authorList>
    </citation>
    <scope>NUCLEOTIDE SEQUENCE [LARGE SCALE GENOMIC DNA]</scope>
    <source>
        <strain evidence="6">f. Nagariensis / Eve</strain>
    </source>
</reference>
<evidence type="ECO:0000256" key="3">
    <source>
        <dbReference type="SAM" id="MobiDB-lite"/>
    </source>
</evidence>
<dbReference type="EMBL" id="GL378337">
    <property type="protein sequence ID" value="EFJ49041.1"/>
    <property type="molecule type" value="Genomic_DNA"/>
</dbReference>
<protein>
    <recommendedName>
        <fullName evidence="4">Disease resistance R13L4/SHOC-2-like LRR domain-containing protein</fullName>
    </recommendedName>
</protein>
<dbReference type="KEGG" id="vcn:VOLCADRAFT_90266"/>
<evidence type="ECO:0000259" key="4">
    <source>
        <dbReference type="Pfam" id="PF23598"/>
    </source>
</evidence>